<dbReference type="InterPro" id="IPR025662">
    <property type="entry name" value="Sigma_54_int_dom_ATP-bd_1"/>
</dbReference>
<dbReference type="PROSITE" id="PS50045">
    <property type="entry name" value="SIGMA54_INTERACT_4"/>
    <property type="match status" value="1"/>
</dbReference>
<comment type="caution">
    <text evidence="9">The sequence shown here is derived from an EMBL/GenBank/DDBJ whole genome shotgun (WGS) entry which is preliminary data.</text>
</comment>
<dbReference type="PROSITE" id="PS00675">
    <property type="entry name" value="SIGMA54_INTERACT_1"/>
    <property type="match status" value="1"/>
</dbReference>
<dbReference type="RefSeq" id="WP_321546954.1">
    <property type="nucleotide sequence ID" value="NZ_JAXIVS010000005.1"/>
</dbReference>
<dbReference type="InterPro" id="IPR002078">
    <property type="entry name" value="Sigma_54_int"/>
</dbReference>
<evidence type="ECO:0000256" key="2">
    <source>
        <dbReference type="ARBA" id="ARBA00022840"/>
    </source>
</evidence>
<keyword evidence="2" id="KW-0067">ATP-binding</keyword>
<dbReference type="InterPro" id="IPR009057">
    <property type="entry name" value="Homeodomain-like_sf"/>
</dbReference>
<evidence type="ECO:0000259" key="8">
    <source>
        <dbReference type="PROSITE" id="PS50110"/>
    </source>
</evidence>
<evidence type="ECO:0000256" key="4">
    <source>
        <dbReference type="ARBA" id="ARBA00023125"/>
    </source>
</evidence>
<dbReference type="Pfam" id="PF00158">
    <property type="entry name" value="Sigma54_activat"/>
    <property type="match status" value="1"/>
</dbReference>
<dbReference type="PROSITE" id="PS00688">
    <property type="entry name" value="SIGMA54_INTERACT_3"/>
    <property type="match status" value="1"/>
</dbReference>
<dbReference type="Gene3D" id="3.40.50.300">
    <property type="entry name" value="P-loop containing nucleotide triphosphate hydrolases"/>
    <property type="match status" value="1"/>
</dbReference>
<protein>
    <submittedName>
        <fullName evidence="9">Sigma-54 dependent transcriptional regulator</fullName>
    </submittedName>
</protein>
<feature type="modified residue" description="4-aspartylphosphate" evidence="6">
    <location>
        <position position="54"/>
    </location>
</feature>
<dbReference type="PANTHER" id="PTHR32071:SF122">
    <property type="entry name" value="SIGMA FACTOR"/>
    <property type="match status" value="1"/>
</dbReference>
<sequence>MAAERILVVDDEDNARRAIVTILGEEGYEVAEASNGMDALTRLADFSPAVVLSDVRMPQMDGLTLLKKAREQGSDATFVMMTAFASVETAVEAMRAGADNYLVKPLDADAVLVILSKALEKRSLRREAESLRDQVRARTRFHNIIGDSPQLQGIYDVVRRAAATKATVLILGESGTGKELIAQALHQESPRKDKPFIRVHCAALSENLLESELFGHEKGSFTGAMARKEGRFELADGGTLFLDEIGEISPAVQVKLLRVLQQREFERVGGTQTLKVDVRIVAATHRDLTAEVKAGRFREDLFYRLNVVSVTLPPLRDRKSDIPTLVSHFLEKYSESYGKEVKALAPGTLQALLAHDWPGNVRELENAIERAVVLAQDTELTADDLPPVLRGPRPLGSTSSNLIPGASMAAIEREAILRTMEMVHGSTSRAAEILGISVRKIQYRLKEYSSGKTTHATEEHAEDAVID</sequence>
<evidence type="ECO:0000313" key="10">
    <source>
        <dbReference type="Proteomes" id="UP001291309"/>
    </source>
</evidence>
<dbReference type="Gene3D" id="3.40.50.2300">
    <property type="match status" value="1"/>
</dbReference>
<organism evidence="9 10">
    <name type="scientific">Hyalangium rubrum</name>
    <dbReference type="NCBI Taxonomy" id="3103134"/>
    <lineage>
        <taxon>Bacteria</taxon>
        <taxon>Pseudomonadati</taxon>
        <taxon>Myxococcota</taxon>
        <taxon>Myxococcia</taxon>
        <taxon>Myxococcales</taxon>
        <taxon>Cystobacterineae</taxon>
        <taxon>Archangiaceae</taxon>
        <taxon>Hyalangium</taxon>
    </lineage>
</organism>
<dbReference type="SMART" id="SM00382">
    <property type="entry name" value="AAA"/>
    <property type="match status" value="1"/>
</dbReference>
<dbReference type="InterPro" id="IPR025943">
    <property type="entry name" value="Sigma_54_int_dom_ATP-bd_2"/>
</dbReference>
<dbReference type="PRINTS" id="PR01590">
    <property type="entry name" value="HTHFIS"/>
</dbReference>
<evidence type="ECO:0000313" key="9">
    <source>
        <dbReference type="EMBL" id="MDY7228230.1"/>
    </source>
</evidence>
<evidence type="ECO:0000256" key="3">
    <source>
        <dbReference type="ARBA" id="ARBA00023015"/>
    </source>
</evidence>
<feature type="domain" description="Response regulatory" evidence="8">
    <location>
        <begin position="5"/>
        <end position="119"/>
    </location>
</feature>
<dbReference type="InterPro" id="IPR003593">
    <property type="entry name" value="AAA+_ATPase"/>
</dbReference>
<dbReference type="PROSITE" id="PS50110">
    <property type="entry name" value="RESPONSE_REGULATORY"/>
    <property type="match status" value="1"/>
</dbReference>
<dbReference type="Pfam" id="PF02954">
    <property type="entry name" value="HTH_8"/>
    <property type="match status" value="1"/>
</dbReference>
<name>A0ABU5H430_9BACT</name>
<dbReference type="CDD" id="cd00009">
    <property type="entry name" value="AAA"/>
    <property type="match status" value="1"/>
</dbReference>
<dbReference type="InterPro" id="IPR058031">
    <property type="entry name" value="AAA_lid_NorR"/>
</dbReference>
<accession>A0ABU5H430</accession>
<keyword evidence="6" id="KW-0597">Phosphoprotein</keyword>
<dbReference type="EMBL" id="JAXIVS010000005">
    <property type="protein sequence ID" value="MDY7228230.1"/>
    <property type="molecule type" value="Genomic_DNA"/>
</dbReference>
<proteinExistence type="predicted"/>
<dbReference type="SUPFAM" id="SSF52172">
    <property type="entry name" value="CheY-like"/>
    <property type="match status" value="1"/>
</dbReference>
<dbReference type="Pfam" id="PF00072">
    <property type="entry name" value="Response_reg"/>
    <property type="match status" value="1"/>
</dbReference>
<dbReference type="PANTHER" id="PTHR32071">
    <property type="entry name" value="TRANSCRIPTIONAL REGULATORY PROTEIN"/>
    <property type="match status" value="1"/>
</dbReference>
<evidence type="ECO:0000259" key="7">
    <source>
        <dbReference type="PROSITE" id="PS50045"/>
    </source>
</evidence>
<dbReference type="InterPro" id="IPR027417">
    <property type="entry name" value="P-loop_NTPase"/>
</dbReference>
<evidence type="ECO:0000256" key="5">
    <source>
        <dbReference type="ARBA" id="ARBA00023163"/>
    </source>
</evidence>
<dbReference type="SMART" id="SM00448">
    <property type="entry name" value="REC"/>
    <property type="match status" value="1"/>
</dbReference>
<dbReference type="Proteomes" id="UP001291309">
    <property type="component" value="Unassembled WGS sequence"/>
</dbReference>
<dbReference type="Gene3D" id="1.10.8.60">
    <property type="match status" value="1"/>
</dbReference>
<dbReference type="Gene3D" id="1.10.10.60">
    <property type="entry name" value="Homeodomain-like"/>
    <property type="match status" value="1"/>
</dbReference>
<keyword evidence="5" id="KW-0804">Transcription</keyword>
<dbReference type="InterPro" id="IPR001789">
    <property type="entry name" value="Sig_transdc_resp-reg_receiver"/>
</dbReference>
<keyword evidence="1" id="KW-0547">Nucleotide-binding</keyword>
<feature type="domain" description="Sigma-54 factor interaction" evidence="7">
    <location>
        <begin position="144"/>
        <end position="373"/>
    </location>
</feature>
<dbReference type="InterPro" id="IPR025944">
    <property type="entry name" value="Sigma_54_int_dom_CS"/>
</dbReference>
<dbReference type="InterPro" id="IPR002197">
    <property type="entry name" value="HTH_Fis"/>
</dbReference>
<keyword evidence="10" id="KW-1185">Reference proteome</keyword>
<evidence type="ECO:0000256" key="1">
    <source>
        <dbReference type="ARBA" id="ARBA00022741"/>
    </source>
</evidence>
<dbReference type="PROSITE" id="PS00676">
    <property type="entry name" value="SIGMA54_INTERACT_2"/>
    <property type="match status" value="1"/>
</dbReference>
<dbReference type="Pfam" id="PF25601">
    <property type="entry name" value="AAA_lid_14"/>
    <property type="match status" value="1"/>
</dbReference>
<dbReference type="InterPro" id="IPR011006">
    <property type="entry name" value="CheY-like_superfamily"/>
</dbReference>
<keyword evidence="4" id="KW-0238">DNA-binding</keyword>
<evidence type="ECO:0000256" key="6">
    <source>
        <dbReference type="PROSITE-ProRule" id="PRU00169"/>
    </source>
</evidence>
<dbReference type="SUPFAM" id="SSF52540">
    <property type="entry name" value="P-loop containing nucleoside triphosphate hydrolases"/>
    <property type="match status" value="1"/>
</dbReference>
<dbReference type="SUPFAM" id="SSF46689">
    <property type="entry name" value="Homeodomain-like"/>
    <property type="match status" value="1"/>
</dbReference>
<keyword evidence="3" id="KW-0805">Transcription regulation</keyword>
<gene>
    <name evidence="9" type="ORF">SYV04_17550</name>
</gene>
<reference evidence="9 10" key="1">
    <citation type="submission" date="2023-12" db="EMBL/GenBank/DDBJ databases">
        <title>the genome sequence of Hyalangium sp. s54d21.</title>
        <authorList>
            <person name="Zhang X."/>
        </authorList>
    </citation>
    <scope>NUCLEOTIDE SEQUENCE [LARGE SCALE GENOMIC DNA]</scope>
    <source>
        <strain evidence="10">s54d21</strain>
    </source>
</reference>